<dbReference type="Gene3D" id="1.10.1200.120">
    <property type="entry name" value="Large-conductance mechanosensitive channel, MscL, domain 1"/>
    <property type="match status" value="1"/>
</dbReference>
<gene>
    <name evidence="9" type="primary">mscL</name>
    <name evidence="10" type="ORF">SAMN05421869_107359</name>
</gene>
<keyword evidence="7 9" id="KW-0472">Membrane</keyword>
<keyword evidence="2 9" id="KW-0813">Transport</keyword>
<dbReference type="GO" id="GO:0005886">
    <property type="term" value="C:plasma membrane"/>
    <property type="evidence" value="ECO:0007669"/>
    <property type="project" value="UniProtKB-SubCell"/>
</dbReference>
<evidence type="ECO:0000256" key="1">
    <source>
        <dbReference type="ARBA" id="ARBA00004141"/>
    </source>
</evidence>
<accession>A0A1G8P8J2</accession>
<sequence length="132" mass="14256">MNGFKKFLMQGNVIDLAVAVVIGAAFNAIVQSFVADLLTPLISAFGGLPDFSSLKVTVGQSNFMYGSFINSVLSFLMVAAVVYFLVVRPYTHFKERSAARVEAKTRECPECLSEIPKAASRCAFCSCEVVAV</sequence>
<comment type="subunit">
    <text evidence="9">Homopentamer.</text>
</comment>
<proteinExistence type="inferred from homology"/>
<dbReference type="InterPro" id="IPR036019">
    <property type="entry name" value="MscL_channel"/>
</dbReference>
<comment type="function">
    <text evidence="9">Channel that opens in response to stretch forces in the membrane lipid bilayer. May participate in the regulation of osmotic pressure changes within the cell.</text>
</comment>
<dbReference type="Pfam" id="PF01741">
    <property type="entry name" value="MscL"/>
    <property type="match status" value="1"/>
</dbReference>
<dbReference type="HAMAP" id="MF_00115">
    <property type="entry name" value="MscL"/>
    <property type="match status" value="1"/>
</dbReference>
<feature type="transmembrane region" description="Helical" evidence="9">
    <location>
        <begin position="63"/>
        <end position="86"/>
    </location>
</feature>
<dbReference type="PRINTS" id="PR01264">
    <property type="entry name" value="MECHCHANNEL"/>
</dbReference>
<dbReference type="RefSeq" id="WP_090932706.1">
    <property type="nucleotide sequence ID" value="NZ_FNDJ01000007.1"/>
</dbReference>
<evidence type="ECO:0000256" key="6">
    <source>
        <dbReference type="ARBA" id="ARBA00023065"/>
    </source>
</evidence>
<dbReference type="Proteomes" id="UP000199202">
    <property type="component" value="Unassembled WGS sequence"/>
</dbReference>
<comment type="similarity">
    <text evidence="9">Belongs to the MscL family.</text>
</comment>
<dbReference type="NCBIfam" id="TIGR00220">
    <property type="entry name" value="mscL"/>
    <property type="match status" value="1"/>
</dbReference>
<dbReference type="InterPro" id="IPR037673">
    <property type="entry name" value="MSC/AndL"/>
</dbReference>
<dbReference type="EMBL" id="FNDJ01000007">
    <property type="protein sequence ID" value="SDI88628.1"/>
    <property type="molecule type" value="Genomic_DNA"/>
</dbReference>
<keyword evidence="11" id="KW-1185">Reference proteome</keyword>
<keyword evidence="6 9" id="KW-0406">Ion transport</keyword>
<evidence type="ECO:0000256" key="5">
    <source>
        <dbReference type="ARBA" id="ARBA00022989"/>
    </source>
</evidence>
<dbReference type="STRING" id="633440.SAMN05421869_107359"/>
<evidence type="ECO:0000256" key="8">
    <source>
        <dbReference type="ARBA" id="ARBA00023303"/>
    </source>
</evidence>
<dbReference type="OrthoDB" id="9810350at2"/>
<comment type="subcellular location">
    <subcellularLocation>
        <location evidence="9">Cell membrane</location>
        <topology evidence="9">Multi-pass membrane protein</topology>
    </subcellularLocation>
    <subcellularLocation>
        <location evidence="1">Membrane</location>
        <topology evidence="1">Multi-pass membrane protein</topology>
    </subcellularLocation>
</comment>
<protein>
    <recommendedName>
        <fullName evidence="9">Large-conductance mechanosensitive channel</fullName>
    </recommendedName>
</protein>
<evidence type="ECO:0000256" key="4">
    <source>
        <dbReference type="ARBA" id="ARBA00022692"/>
    </source>
</evidence>
<evidence type="ECO:0000313" key="11">
    <source>
        <dbReference type="Proteomes" id="UP000199202"/>
    </source>
</evidence>
<name>A0A1G8P8J2_9ACTN</name>
<keyword evidence="8 9" id="KW-0407">Ion channel</keyword>
<evidence type="ECO:0000313" key="10">
    <source>
        <dbReference type="EMBL" id="SDI88628.1"/>
    </source>
</evidence>
<dbReference type="AlphaFoldDB" id="A0A1G8P8J2"/>
<organism evidence="10 11">
    <name type="scientific">Nonomuraea jiangxiensis</name>
    <dbReference type="NCBI Taxonomy" id="633440"/>
    <lineage>
        <taxon>Bacteria</taxon>
        <taxon>Bacillati</taxon>
        <taxon>Actinomycetota</taxon>
        <taxon>Actinomycetes</taxon>
        <taxon>Streptosporangiales</taxon>
        <taxon>Streptosporangiaceae</taxon>
        <taxon>Nonomuraea</taxon>
    </lineage>
</organism>
<evidence type="ECO:0000256" key="2">
    <source>
        <dbReference type="ARBA" id="ARBA00022448"/>
    </source>
</evidence>
<feature type="transmembrane region" description="Helical" evidence="9">
    <location>
        <begin position="12"/>
        <end position="34"/>
    </location>
</feature>
<dbReference type="GO" id="GO:0008381">
    <property type="term" value="F:mechanosensitive monoatomic ion channel activity"/>
    <property type="evidence" value="ECO:0007669"/>
    <property type="project" value="UniProtKB-UniRule"/>
</dbReference>
<evidence type="ECO:0000256" key="3">
    <source>
        <dbReference type="ARBA" id="ARBA00022475"/>
    </source>
</evidence>
<dbReference type="SUPFAM" id="SSF81330">
    <property type="entry name" value="Gated mechanosensitive channel"/>
    <property type="match status" value="1"/>
</dbReference>
<evidence type="ECO:0000256" key="7">
    <source>
        <dbReference type="ARBA" id="ARBA00023136"/>
    </source>
</evidence>
<reference evidence="10 11" key="1">
    <citation type="submission" date="2016-10" db="EMBL/GenBank/DDBJ databases">
        <authorList>
            <person name="de Groot N.N."/>
        </authorList>
    </citation>
    <scope>NUCLEOTIDE SEQUENCE [LARGE SCALE GENOMIC DNA]</scope>
    <source>
        <strain evidence="10 11">CGMCC 4.6533</strain>
    </source>
</reference>
<keyword evidence="3 9" id="KW-1003">Cell membrane</keyword>
<dbReference type="PANTHER" id="PTHR30266">
    <property type="entry name" value="MECHANOSENSITIVE CHANNEL MSCL"/>
    <property type="match status" value="1"/>
</dbReference>
<keyword evidence="4 9" id="KW-0812">Transmembrane</keyword>
<evidence type="ECO:0000256" key="9">
    <source>
        <dbReference type="HAMAP-Rule" id="MF_00115"/>
    </source>
</evidence>
<keyword evidence="5 9" id="KW-1133">Transmembrane helix</keyword>
<dbReference type="PANTHER" id="PTHR30266:SF2">
    <property type="entry name" value="LARGE-CONDUCTANCE MECHANOSENSITIVE CHANNEL"/>
    <property type="match status" value="1"/>
</dbReference>
<dbReference type="InterPro" id="IPR001185">
    <property type="entry name" value="MS_channel"/>
</dbReference>